<evidence type="ECO:0000313" key="1">
    <source>
        <dbReference type="EMBL" id="MBS7233038.1"/>
    </source>
</evidence>
<gene>
    <name evidence="1" type="ORF">KHA90_18610</name>
</gene>
<organism evidence="1 2">
    <name type="scientific">Flavobacterium psychroterrae</name>
    <dbReference type="NCBI Taxonomy" id="2133767"/>
    <lineage>
        <taxon>Bacteria</taxon>
        <taxon>Pseudomonadati</taxon>
        <taxon>Bacteroidota</taxon>
        <taxon>Flavobacteriia</taxon>
        <taxon>Flavobacteriales</taxon>
        <taxon>Flavobacteriaceae</taxon>
        <taxon>Flavobacterium</taxon>
    </lineage>
</organism>
<name>A0ABS5PFG0_9FLAO</name>
<proteinExistence type="predicted"/>
<keyword evidence="2" id="KW-1185">Reference proteome</keyword>
<sequence length="202" mass="23696">MEIVRKYNLVSQSFVTGYDDIPFIQTNYKGDIKYNVSVDVFSTDYAKSFFKNFNVSDLYAIYIEDEGDHSYYLNLNVISKHSYYGQDIIVVKAELNFFMNIEYINRSEISTPFFFKSYNYEESKIKEILNSSVCEKEIIMGSFRKNIVKIDALKFLLNIGISKAIKFYTNLTEAHIEDVLKLRQDVLDMDDEYISKVEISLH</sequence>
<evidence type="ECO:0000313" key="2">
    <source>
        <dbReference type="Proteomes" id="UP000722625"/>
    </source>
</evidence>
<comment type="caution">
    <text evidence="1">The sequence shown here is derived from an EMBL/GenBank/DDBJ whole genome shotgun (WGS) entry which is preliminary data.</text>
</comment>
<dbReference type="Proteomes" id="UP000722625">
    <property type="component" value="Unassembled WGS sequence"/>
</dbReference>
<dbReference type="RefSeq" id="WP_213304476.1">
    <property type="nucleotide sequence ID" value="NZ_JAGYVZ010000019.1"/>
</dbReference>
<protein>
    <submittedName>
        <fullName evidence="1">Uncharacterized protein</fullName>
    </submittedName>
</protein>
<accession>A0ABS5PFG0</accession>
<reference evidence="1 2" key="1">
    <citation type="journal article" date="2018" name="Int. J. Syst. Evol. Microbiol.">
        <title>Flavobacterium chryseum sp. nov. and Flavobacterium psychroterrae sp. nov., novel environmental bacteria isolated from Antarctica.</title>
        <authorList>
            <person name="Kralova S."/>
            <person name="Svec P."/>
            <person name="Busse H.J."/>
            <person name="Stankova E."/>
            <person name="Vaczi P."/>
            <person name="Sedlacek I."/>
        </authorList>
    </citation>
    <scope>NUCLEOTIDE SEQUENCE [LARGE SCALE GENOMIC DNA]</scope>
    <source>
        <strain evidence="1 2">CCM 8827</strain>
    </source>
</reference>
<dbReference type="EMBL" id="JAGYVZ010000019">
    <property type="protein sequence ID" value="MBS7233038.1"/>
    <property type="molecule type" value="Genomic_DNA"/>
</dbReference>